<protein>
    <submittedName>
        <fullName evidence="1">Uncharacterized protein</fullName>
    </submittedName>
</protein>
<proteinExistence type="predicted"/>
<gene>
    <name evidence="1" type="ORF">QLS71_016340</name>
</gene>
<sequence>MSSVNLKQTKSAFERLEKNPELLKGVEKSLDQLFEELGGRNLNNAERKYILGSLVERSHLIGTTEKGQAASIVAVQ</sequence>
<keyword evidence="2" id="KW-1185">Reference proteome</keyword>
<dbReference type="AlphaFoldDB" id="A0AAU7EE09"/>
<dbReference type="EMBL" id="CP155618">
    <property type="protein sequence ID" value="XBL13879.1"/>
    <property type="molecule type" value="Genomic_DNA"/>
</dbReference>
<dbReference type="KEGG" id="mlil:QLS71_016340"/>
<evidence type="ECO:0000313" key="1">
    <source>
        <dbReference type="EMBL" id="XBL13879.1"/>
    </source>
</evidence>
<dbReference type="RefSeq" id="WP_308992723.1">
    <property type="nucleotide sequence ID" value="NZ_CP155618.1"/>
</dbReference>
<organism evidence="1 2">
    <name type="scientific">Mariniflexile litorale</name>
    <dbReference type="NCBI Taxonomy" id="3045158"/>
    <lineage>
        <taxon>Bacteria</taxon>
        <taxon>Pseudomonadati</taxon>
        <taxon>Bacteroidota</taxon>
        <taxon>Flavobacteriia</taxon>
        <taxon>Flavobacteriales</taxon>
        <taxon>Flavobacteriaceae</taxon>
        <taxon>Mariniflexile</taxon>
    </lineage>
</organism>
<dbReference type="Proteomes" id="UP001224325">
    <property type="component" value="Chromosome"/>
</dbReference>
<name>A0AAU7EE09_9FLAO</name>
<reference evidence="1" key="1">
    <citation type="submission" date="2024-04" db="EMBL/GenBank/DDBJ databases">
        <title>Mariniflexile litorale, isolated from the shallow sediments of the Sea of Japan.</title>
        <authorList>
            <person name="Romanenko L."/>
            <person name="Isaeva M."/>
        </authorList>
    </citation>
    <scope>NUCLEOTIDE SEQUENCE [LARGE SCALE GENOMIC DNA]</scope>
    <source>
        <strain evidence="1">KMM 9835</strain>
    </source>
</reference>
<accession>A0AAU7EE09</accession>
<evidence type="ECO:0000313" key="2">
    <source>
        <dbReference type="Proteomes" id="UP001224325"/>
    </source>
</evidence>